<organism evidence="11 12">
    <name type="scientific">Babesia ovis</name>
    <dbReference type="NCBI Taxonomy" id="5869"/>
    <lineage>
        <taxon>Eukaryota</taxon>
        <taxon>Sar</taxon>
        <taxon>Alveolata</taxon>
        <taxon>Apicomplexa</taxon>
        <taxon>Aconoidasida</taxon>
        <taxon>Piroplasmida</taxon>
        <taxon>Babesiidae</taxon>
        <taxon>Babesia</taxon>
    </lineage>
</organism>
<feature type="compositionally biased region" description="Basic residues" evidence="10">
    <location>
        <begin position="208"/>
        <end position="217"/>
    </location>
</feature>
<reference evidence="11" key="1">
    <citation type="submission" date="2019-12" db="EMBL/GenBank/DDBJ databases">
        <title>Genome sequence of Babesia ovis.</title>
        <authorList>
            <person name="Yamagishi J."/>
            <person name="Sevinc F."/>
            <person name="Xuan X."/>
        </authorList>
    </citation>
    <scope>NUCLEOTIDE SEQUENCE</scope>
    <source>
        <strain evidence="11">Selcuk</strain>
    </source>
</reference>
<evidence type="ECO:0000313" key="12">
    <source>
        <dbReference type="Proteomes" id="UP001057455"/>
    </source>
</evidence>
<evidence type="ECO:0000256" key="9">
    <source>
        <dbReference type="ARBA" id="ARBA00023242"/>
    </source>
</evidence>
<keyword evidence="9" id="KW-0539">Nucleus</keyword>
<keyword evidence="8" id="KW-0804">Transcription</keyword>
<evidence type="ECO:0000256" key="6">
    <source>
        <dbReference type="ARBA" id="ARBA00023015"/>
    </source>
</evidence>
<keyword evidence="7" id="KW-0238">DNA-binding</keyword>
<dbReference type="InterPro" id="IPR033599">
    <property type="entry name" value="TAF1B/Rrn7"/>
</dbReference>
<dbReference type="EMBL" id="BLIY01000023">
    <property type="protein sequence ID" value="GFE55665.1"/>
    <property type="molecule type" value="Genomic_DNA"/>
</dbReference>
<evidence type="ECO:0000256" key="4">
    <source>
        <dbReference type="ARBA" id="ARBA00022771"/>
    </source>
</evidence>
<dbReference type="OrthoDB" id="365346at2759"/>
<evidence type="ECO:0000256" key="8">
    <source>
        <dbReference type="ARBA" id="ARBA00023163"/>
    </source>
</evidence>
<evidence type="ECO:0000256" key="10">
    <source>
        <dbReference type="SAM" id="MobiDB-lite"/>
    </source>
</evidence>
<evidence type="ECO:0000256" key="1">
    <source>
        <dbReference type="ARBA" id="ARBA00004604"/>
    </source>
</evidence>
<keyword evidence="4" id="KW-0863">Zinc-finger</keyword>
<feature type="region of interest" description="Disordered" evidence="10">
    <location>
        <begin position="46"/>
        <end position="67"/>
    </location>
</feature>
<dbReference type="PANTHER" id="PTHR31576">
    <property type="entry name" value="TATA BOX-BINDING PROTEIN-ASSOCIATED FACTOR RNA POLYMERASE I SUBUNIT B"/>
    <property type="match status" value="1"/>
</dbReference>
<evidence type="ECO:0000256" key="2">
    <source>
        <dbReference type="ARBA" id="ARBA00006899"/>
    </source>
</evidence>
<evidence type="ECO:0000256" key="5">
    <source>
        <dbReference type="ARBA" id="ARBA00022833"/>
    </source>
</evidence>
<dbReference type="GO" id="GO:0001164">
    <property type="term" value="F:RNA polymerase I core promoter sequence-specific DNA binding"/>
    <property type="evidence" value="ECO:0007669"/>
    <property type="project" value="InterPro"/>
</dbReference>
<keyword evidence="5" id="KW-0862">Zinc</keyword>
<feature type="compositionally biased region" description="Polar residues" evidence="10">
    <location>
        <begin position="56"/>
        <end position="67"/>
    </location>
</feature>
<comment type="caution">
    <text evidence="11">The sequence shown here is derived from an EMBL/GenBank/DDBJ whole genome shotgun (WGS) entry which is preliminary data.</text>
</comment>
<evidence type="ECO:0000313" key="11">
    <source>
        <dbReference type="EMBL" id="GFE55665.1"/>
    </source>
</evidence>
<proteinExistence type="inferred from homology"/>
<accession>A0A9W5WW24</accession>
<dbReference type="GO" id="GO:0070860">
    <property type="term" value="C:RNA polymerase I core factor complex"/>
    <property type="evidence" value="ECO:0007669"/>
    <property type="project" value="InterPro"/>
</dbReference>
<comment type="subcellular location">
    <subcellularLocation>
        <location evidence="1">Nucleus</location>
        <location evidence="1">Nucleolus</location>
    </subcellularLocation>
</comment>
<feature type="region of interest" description="Disordered" evidence="10">
    <location>
        <begin position="192"/>
        <end position="219"/>
    </location>
</feature>
<keyword evidence="6" id="KW-0805">Transcription regulation</keyword>
<evidence type="ECO:0000256" key="7">
    <source>
        <dbReference type="ARBA" id="ARBA00023125"/>
    </source>
</evidence>
<dbReference type="Proteomes" id="UP001057455">
    <property type="component" value="Unassembled WGS sequence"/>
</dbReference>
<name>A0A9W5WW24_BABOV</name>
<protein>
    <submittedName>
        <fullName evidence="11">Excinuclease ABC subunit B, putative</fullName>
    </submittedName>
</protein>
<sequence>MLHCDNCGESIAFTGDGEVTCNVCGVVQQQFTQTIVEEFSGSYSQTQRIGRLKPTEPTQDAAPQTAETDSRDFQIIMGIQMILENLSKILVKSFGFSNQVEVEAKNIWTSYLTMVMENDVPIGNMFSDPLTKGDKYSVDSSYIKRTFQVPKNYEKYTLPRRVHKVINDMGCTSFEYTTVVCANIMSQTRQGKKTAAASREEGSSNTRKSSRASKKKPAPTYDYSDVKAYLEDAEMASTAEPFFESQVELPTGRRCNPTGFPSYVLAAAIALRKLPAAIWVSNVRLHLERPNPYRVAFKMEAVYRHDFLWRLFHAYPNLDPLPGLEPLIGTYGNVSNDDILKTIESKPLTIEILLDVANRFGISHPLGHAKVLATSKLHFRLQVINILFDHLTTHYFGKEKDPEMTKFNISWIAPRMDLDLVCALLYLALLKCRYAFVVNDFVRWVMQGRIPLRSSACLLPQYIIRAAFRDSRMAPSMKYAPNEQVEMSYNLFTNAKVPHSSIHLESIVSRLMICGILGNTDPNNPNTSFNVHGLCRRLVHHLRLPTNVLPVADMVIQRINTSYAASGEDLIKYPVDIGDVAAGRMSSIYGTCMGSYPAHAFAAACVLAACRMLWPIFHYNAPAFPRREHKEGSVVSSTGAVSNFNSDLLESYVIRRERFPQTIEFDSMNMQWVVRLSKYPVTSKDDNAWSDALQQDASLNNDERSFLSTIAQSMCNTKGDNVETTVTEAPKPNNVATSCNKPLVMVTNDDPAPDYLQPPDITKQHYSLREYIFDARAHGYRHAGICALLWLFHHCPEAAVNALSQYYTNSDIRSLRRLAADFAINTRPSLLSGNLLRLYMGFTPPVGLDKQIITRLLERRYRDLWLNMAGLWSGSASHMFGVQDDVYITHALNKMTTQSLPGDTKEPSGAHALTIDKVRELLLSHLQSGKLREITGSLPSNHEIYYTLTGLFCQYPYYSGWTPEKAFDLDIYRHLVPNQRTQLLDGAAETLATLINSKQNDTWSSISATLEECLLLDDSGAPENNCFPEMMPHDVADNSLKDAYDNILTHLTERFQDMGTVTVIGRHLPHSPWRDYRSLGEDLPVAYLVILKCASRFIGAPLTLVHSCLCNIEHILIRSQDLNMSTLSPVSIHILIPASRSASSVLRTCGCRLSCTPLNATRIRSLSMVETTLFIFSSRSLRLNLASWYRLSNAANSASDSCLYPNTSVLSPRRAILSHSSANQTDPRGCSRLINADSAPLQKKNFCLVASSSTIIPILLVSELNGNTMSILKVRYIDPQAHSTILVSFLSRNSTSHILANDTIAISSGDDAWKSSLSLSAIGVTEWHIANESIASDNFVSISVACVTLFSGTCITDLLALSTATLPRFGLLTESPAVSPLANRESLRE</sequence>
<dbReference type="PANTHER" id="PTHR31576:SF2">
    <property type="entry name" value="TATA BOX-BINDING PROTEIN-ASSOCIATED FACTOR RNA POLYMERASE I SUBUNIT B"/>
    <property type="match status" value="1"/>
</dbReference>
<keyword evidence="12" id="KW-1185">Reference proteome</keyword>
<keyword evidence="3" id="KW-0479">Metal-binding</keyword>
<dbReference type="GO" id="GO:0008270">
    <property type="term" value="F:zinc ion binding"/>
    <property type="evidence" value="ECO:0007669"/>
    <property type="project" value="UniProtKB-KW"/>
</dbReference>
<gene>
    <name evidence="11" type="ORF">BaOVIS_030690</name>
</gene>
<evidence type="ECO:0000256" key="3">
    <source>
        <dbReference type="ARBA" id="ARBA00022723"/>
    </source>
</evidence>
<dbReference type="GO" id="GO:0042790">
    <property type="term" value="P:nucleolar large rRNA transcription by RNA polymerase I"/>
    <property type="evidence" value="ECO:0007669"/>
    <property type="project" value="TreeGrafter"/>
</dbReference>
<comment type="similarity">
    <text evidence="2">Belongs to the RRN7/TAF1B family.</text>
</comment>